<dbReference type="AlphaFoldDB" id="A0A5S9R129"/>
<dbReference type="InterPro" id="IPR025979">
    <property type="entry name" value="ChrR-like_cupin_dom"/>
</dbReference>
<dbReference type="Gene3D" id="2.60.120.10">
    <property type="entry name" value="Jelly Rolls"/>
    <property type="match status" value="1"/>
</dbReference>
<proteinExistence type="predicted"/>
<evidence type="ECO:0000259" key="1">
    <source>
        <dbReference type="Pfam" id="PF12973"/>
    </source>
</evidence>
<dbReference type="Proteomes" id="UP000441399">
    <property type="component" value="Unassembled WGS sequence"/>
</dbReference>
<dbReference type="InterPro" id="IPR041916">
    <property type="entry name" value="Anti_sigma_zinc_sf"/>
</dbReference>
<dbReference type="SUPFAM" id="SSF51182">
    <property type="entry name" value="RmlC-like cupins"/>
    <property type="match status" value="1"/>
</dbReference>
<reference evidence="2 3" key="1">
    <citation type="submission" date="2019-11" db="EMBL/GenBank/DDBJ databases">
        <authorList>
            <person name="Holert J."/>
        </authorList>
    </citation>
    <scope>NUCLEOTIDE SEQUENCE [LARGE SCALE GENOMIC DNA]</scope>
    <source>
        <strain evidence="2">SB11_3</strain>
    </source>
</reference>
<organism evidence="2 3">
    <name type="scientific">BD1-7 clade bacterium</name>
    <dbReference type="NCBI Taxonomy" id="2029982"/>
    <lineage>
        <taxon>Bacteria</taxon>
        <taxon>Pseudomonadati</taxon>
        <taxon>Pseudomonadota</taxon>
        <taxon>Gammaproteobacteria</taxon>
        <taxon>Cellvibrionales</taxon>
        <taxon>Spongiibacteraceae</taxon>
        <taxon>BD1-7 clade</taxon>
    </lineage>
</organism>
<name>A0A5S9R129_9GAMM</name>
<dbReference type="CDD" id="cd20301">
    <property type="entry name" value="cupin_ChrR"/>
    <property type="match status" value="1"/>
</dbReference>
<dbReference type="NCBIfam" id="TIGR02451">
    <property type="entry name" value="anti_sig_ChrR"/>
    <property type="match status" value="1"/>
</dbReference>
<dbReference type="OrthoDB" id="2988517at2"/>
<gene>
    <name evidence="2" type="primary">chrR</name>
    <name evidence="2" type="ORF">OPDIPICF_03614</name>
</gene>
<dbReference type="InterPro" id="IPR014710">
    <property type="entry name" value="RmlC-like_jellyroll"/>
</dbReference>
<dbReference type="EMBL" id="CACSIO010000062">
    <property type="protein sequence ID" value="CAA0125788.1"/>
    <property type="molecule type" value="Genomic_DNA"/>
</dbReference>
<sequence>MTRNDNSMKSDSNNHPSIEHLVEYSAGSMALSRAMCISAHVEHCSHCRNTIRNLNAIGSEQLRDIEPAGVSASLKDRVMGKIQRDAQSKADVVSLAGSGSDGESSEKRSFTMPSFVPRCITQFFDNDYDDMAWTRVSPSVRMTALCTDTNGAKVALVRIKPGGRMAHHSHIGEEVTVVLHGAFSDEDGMYQAGDFVFRDADHKHTPVATKDSECVCLITLDAPIQFTGLFTRWLNPLLRRNHPLPA</sequence>
<feature type="domain" description="ChrR-like cupin" evidence="1">
    <location>
        <begin position="127"/>
        <end position="219"/>
    </location>
</feature>
<dbReference type="InterPro" id="IPR012807">
    <property type="entry name" value="Anti-sigma_ChrR"/>
</dbReference>
<keyword evidence="3" id="KW-1185">Reference proteome</keyword>
<protein>
    <submittedName>
        <fullName evidence="2">Anti-sigma-E factor ChrR</fullName>
    </submittedName>
</protein>
<dbReference type="Gene3D" id="1.10.10.1320">
    <property type="entry name" value="Anti-sigma factor, zinc-finger domain"/>
    <property type="match status" value="1"/>
</dbReference>
<evidence type="ECO:0000313" key="3">
    <source>
        <dbReference type="Proteomes" id="UP000441399"/>
    </source>
</evidence>
<accession>A0A5S9R129</accession>
<evidence type="ECO:0000313" key="2">
    <source>
        <dbReference type="EMBL" id="CAA0125788.1"/>
    </source>
</evidence>
<dbReference type="InterPro" id="IPR011051">
    <property type="entry name" value="RmlC_Cupin_sf"/>
</dbReference>
<dbReference type="Pfam" id="PF12973">
    <property type="entry name" value="Cupin_7"/>
    <property type="match status" value="1"/>
</dbReference>